<dbReference type="KEGG" id="nhm:NHE_0708"/>
<gene>
    <name evidence="2" type="ORF">NHE_0708</name>
</gene>
<evidence type="ECO:0000313" key="2">
    <source>
        <dbReference type="EMBL" id="AHX11641.1"/>
    </source>
</evidence>
<dbReference type="STRING" id="1286528.NHE_0708"/>
<dbReference type="Proteomes" id="UP000023755">
    <property type="component" value="Chromosome"/>
</dbReference>
<dbReference type="Pfam" id="PF04977">
    <property type="entry name" value="DivIC"/>
    <property type="match status" value="1"/>
</dbReference>
<accession>X5H4Z4</accession>
<dbReference type="InterPro" id="IPR007060">
    <property type="entry name" value="FtsL/DivIC"/>
</dbReference>
<protein>
    <submittedName>
        <fullName evidence="2">Septum formation initiator family protein</fullName>
    </submittedName>
</protein>
<sequence length="77" mass="9026">MLSSHSIMNAAKLKAEISQARDRIITLQKQKERLELDISLIVDEKRLDMDLLEEQSRKKFGLMKKGEKVIYHDMPLE</sequence>
<evidence type="ECO:0000313" key="3">
    <source>
        <dbReference type="Proteomes" id="UP000023755"/>
    </source>
</evidence>
<evidence type="ECO:0000256" key="1">
    <source>
        <dbReference type="SAM" id="Coils"/>
    </source>
</evidence>
<dbReference type="AlphaFoldDB" id="X5H4Z4"/>
<keyword evidence="3" id="KW-1185">Reference proteome</keyword>
<organism evidence="2 3">
    <name type="scientific">Neorickettsia helminthoeca str. Oregon</name>
    <dbReference type="NCBI Taxonomy" id="1286528"/>
    <lineage>
        <taxon>Bacteria</taxon>
        <taxon>Pseudomonadati</taxon>
        <taxon>Pseudomonadota</taxon>
        <taxon>Alphaproteobacteria</taxon>
        <taxon>Rickettsiales</taxon>
        <taxon>Anaplasmataceae</taxon>
        <taxon>Neorickettsia</taxon>
    </lineage>
</organism>
<reference evidence="2 3" key="1">
    <citation type="submission" date="2014-03" db="EMBL/GenBank/DDBJ databases">
        <title>Sequencing and Comparison of Genomes and Transcriptome Profiles of Human Ehrlichiosis Agents.</title>
        <authorList>
            <person name="Lin M."/>
            <person name="Daugherty S.C."/>
            <person name="Nagaraj S."/>
            <person name="Cheng Z."/>
            <person name="Xiong Q."/>
            <person name="Lin F.-Y."/>
            <person name="Sengamalay N."/>
            <person name="Ott S."/>
            <person name="Godinez A."/>
            <person name="Tallon L.J."/>
            <person name="Sadzewicz L."/>
            <person name="Fraser C.M."/>
            <person name="Dunning Hotopp J.C."/>
            <person name="Rikihisa Y."/>
        </authorList>
    </citation>
    <scope>NUCLEOTIDE SEQUENCE [LARGE SCALE GENOMIC DNA]</scope>
    <source>
        <strain evidence="2 3">Oregon</strain>
    </source>
</reference>
<feature type="coiled-coil region" evidence="1">
    <location>
        <begin position="10"/>
        <end position="37"/>
    </location>
</feature>
<dbReference type="EMBL" id="CP007481">
    <property type="protein sequence ID" value="AHX11641.1"/>
    <property type="molecule type" value="Genomic_DNA"/>
</dbReference>
<dbReference type="HOGENOM" id="CLU_2634462_0_0_5"/>
<proteinExistence type="predicted"/>
<name>X5H4Z4_9RICK</name>
<keyword evidence="1" id="KW-0175">Coiled coil</keyword>